<comment type="function">
    <text evidence="1">Dirigent proteins impart stereoselectivity on the phenoxy radical-coupling reaction, yielding optically active lignans from two molecules of coniferyl alcohol in the biosynthesis of lignans, flavonolignans, and alkaloids and thus plays a central role in plant secondary metabolism.</text>
</comment>
<feature type="compositionally biased region" description="Polar residues" evidence="2">
    <location>
        <begin position="74"/>
        <end position="86"/>
    </location>
</feature>
<feature type="region of interest" description="Disordered" evidence="2">
    <location>
        <begin position="69"/>
        <end position="97"/>
    </location>
</feature>
<dbReference type="PANTHER" id="PTHR21495">
    <property type="entry name" value="NUCLEOPORIN-RELATED"/>
    <property type="match status" value="1"/>
</dbReference>
<proteinExistence type="inferred from homology"/>
<comment type="similarity">
    <text evidence="1">Belongs to the plant dirigent protein family.</text>
</comment>
<dbReference type="InterPro" id="IPR004265">
    <property type="entry name" value="Dirigent"/>
</dbReference>
<dbReference type="EMBL" id="CM000764">
    <property type="protein sequence ID" value="OQU83279.1"/>
    <property type="molecule type" value="Genomic_DNA"/>
</dbReference>
<dbReference type="STRING" id="4558.A0A1Z5RI49"/>
<sequence>MASLSFLFLGGGAFFFFLLATTVSVYTHMYQTSGNANDSGAATTHLHFYMHDEYAGPRPTAMRVVSGRSLLPPASSSDGDTTAAETSPSSSSSSSRRQFGDIAVLNNALDGGAHDRQRTRGHRAGVRRARVRGRRRVARDRAPGPGCRRAPGAAPSRRIDVEEKVRESVVVGDTGRCRFARGYVITRNYNYDLGHGGVAEFDVYLLN</sequence>
<name>A0A1Z5RI49_SORBI</name>
<accession>A0A1Z5RI49</accession>
<organism evidence="3 4">
    <name type="scientific">Sorghum bicolor</name>
    <name type="common">Sorghum</name>
    <name type="synonym">Sorghum vulgare</name>
    <dbReference type="NCBI Taxonomy" id="4558"/>
    <lineage>
        <taxon>Eukaryota</taxon>
        <taxon>Viridiplantae</taxon>
        <taxon>Streptophyta</taxon>
        <taxon>Embryophyta</taxon>
        <taxon>Tracheophyta</taxon>
        <taxon>Spermatophyta</taxon>
        <taxon>Magnoliopsida</taxon>
        <taxon>Liliopsida</taxon>
        <taxon>Poales</taxon>
        <taxon>Poaceae</taxon>
        <taxon>PACMAD clade</taxon>
        <taxon>Panicoideae</taxon>
        <taxon>Andropogonodae</taxon>
        <taxon>Andropogoneae</taxon>
        <taxon>Sorghinae</taxon>
        <taxon>Sorghum</taxon>
    </lineage>
</organism>
<comment type="subunit">
    <text evidence="1">Homodimer.</text>
</comment>
<evidence type="ECO:0000256" key="2">
    <source>
        <dbReference type="SAM" id="MobiDB-lite"/>
    </source>
</evidence>
<keyword evidence="1" id="KW-0052">Apoplast</keyword>
<keyword evidence="4" id="KW-1185">Reference proteome</keyword>
<dbReference type="AlphaFoldDB" id="A0A1Z5RI49"/>
<dbReference type="Pfam" id="PF03018">
    <property type="entry name" value="Dirigent"/>
    <property type="match status" value="1"/>
</dbReference>
<protein>
    <recommendedName>
        <fullName evidence="1">Dirigent protein</fullName>
    </recommendedName>
</protein>
<comment type="subcellular location">
    <subcellularLocation>
        <location evidence="1">Secreted</location>
        <location evidence="1">Extracellular space</location>
        <location evidence="1">Apoplast</location>
    </subcellularLocation>
</comment>
<dbReference type="Gramene" id="OQU83279">
    <property type="protein sequence ID" value="OQU83279"/>
    <property type="gene ID" value="SORBI_3005G102401"/>
</dbReference>
<dbReference type="InParanoid" id="A0A1Z5RI49"/>
<dbReference type="Proteomes" id="UP000000768">
    <property type="component" value="Chromosome 5"/>
</dbReference>
<reference evidence="3 4" key="1">
    <citation type="journal article" date="2009" name="Nature">
        <title>The Sorghum bicolor genome and the diversification of grasses.</title>
        <authorList>
            <person name="Paterson A.H."/>
            <person name="Bowers J.E."/>
            <person name="Bruggmann R."/>
            <person name="Dubchak I."/>
            <person name="Grimwood J."/>
            <person name="Gundlach H."/>
            <person name="Haberer G."/>
            <person name="Hellsten U."/>
            <person name="Mitros T."/>
            <person name="Poliakov A."/>
            <person name="Schmutz J."/>
            <person name="Spannagl M."/>
            <person name="Tang H."/>
            <person name="Wang X."/>
            <person name="Wicker T."/>
            <person name="Bharti A.K."/>
            <person name="Chapman J."/>
            <person name="Feltus F.A."/>
            <person name="Gowik U."/>
            <person name="Grigoriev I.V."/>
            <person name="Lyons E."/>
            <person name="Maher C.A."/>
            <person name="Martis M."/>
            <person name="Narechania A."/>
            <person name="Otillar R.P."/>
            <person name="Penning B.W."/>
            <person name="Salamov A.A."/>
            <person name="Wang Y."/>
            <person name="Zhang L."/>
            <person name="Carpita N.C."/>
            <person name="Freeling M."/>
            <person name="Gingle A.R."/>
            <person name="Hash C.T."/>
            <person name="Keller B."/>
            <person name="Klein P."/>
            <person name="Kresovich S."/>
            <person name="McCann M.C."/>
            <person name="Ming R."/>
            <person name="Peterson D.G."/>
            <person name="Mehboob-ur-Rahman"/>
            <person name="Ware D."/>
            <person name="Westhoff P."/>
            <person name="Mayer K.F."/>
            <person name="Messing J."/>
            <person name="Rokhsar D.S."/>
        </authorList>
    </citation>
    <scope>NUCLEOTIDE SEQUENCE [LARGE SCALE GENOMIC DNA]</scope>
    <source>
        <strain evidence="4">cv. BTx623</strain>
    </source>
</reference>
<evidence type="ECO:0000313" key="4">
    <source>
        <dbReference type="Proteomes" id="UP000000768"/>
    </source>
</evidence>
<reference evidence="4" key="2">
    <citation type="journal article" date="2018" name="Plant J.">
        <title>The Sorghum bicolor reference genome: improved assembly, gene annotations, a transcriptome atlas, and signatures of genome organization.</title>
        <authorList>
            <person name="McCormick R.F."/>
            <person name="Truong S.K."/>
            <person name="Sreedasyam A."/>
            <person name="Jenkins J."/>
            <person name="Shu S."/>
            <person name="Sims D."/>
            <person name="Kennedy M."/>
            <person name="Amirebrahimi M."/>
            <person name="Weers B.D."/>
            <person name="McKinley B."/>
            <person name="Mattison A."/>
            <person name="Morishige D.T."/>
            <person name="Grimwood J."/>
            <person name="Schmutz J."/>
            <person name="Mullet J.E."/>
        </authorList>
    </citation>
    <scope>NUCLEOTIDE SEQUENCE [LARGE SCALE GENOMIC DNA]</scope>
    <source>
        <strain evidence="4">cv. BTx623</strain>
    </source>
</reference>
<dbReference type="GO" id="GO:0048046">
    <property type="term" value="C:apoplast"/>
    <property type="evidence" value="ECO:0007669"/>
    <property type="project" value="UniProtKB-SubCell"/>
</dbReference>
<gene>
    <name evidence="3" type="ORF">SORBI_3005G102401</name>
</gene>
<keyword evidence="1" id="KW-0964">Secreted</keyword>
<evidence type="ECO:0000313" key="3">
    <source>
        <dbReference type="EMBL" id="OQU83279.1"/>
    </source>
</evidence>
<evidence type="ECO:0000256" key="1">
    <source>
        <dbReference type="RuleBase" id="RU363099"/>
    </source>
</evidence>